<dbReference type="PANTHER" id="PTHR13109:SF7">
    <property type="entry name" value="NEUROCHONDRIN"/>
    <property type="match status" value="1"/>
</dbReference>
<dbReference type="InterPro" id="IPR008709">
    <property type="entry name" value="Neurochondrin"/>
</dbReference>
<protein>
    <submittedName>
        <fullName evidence="2">DUF1941-domain-containing protein</fullName>
    </submittedName>
</protein>
<name>A0A9P4U1C9_9PEZI</name>
<dbReference type="SUPFAM" id="SSF48371">
    <property type="entry name" value="ARM repeat"/>
    <property type="match status" value="1"/>
</dbReference>
<evidence type="ECO:0000256" key="1">
    <source>
        <dbReference type="SAM" id="MobiDB-lite"/>
    </source>
</evidence>
<feature type="region of interest" description="Disordered" evidence="1">
    <location>
        <begin position="399"/>
        <end position="419"/>
    </location>
</feature>
<dbReference type="PANTHER" id="PTHR13109">
    <property type="entry name" value="NEUROCHONDRIN"/>
    <property type="match status" value="1"/>
</dbReference>
<dbReference type="EMBL" id="MU007016">
    <property type="protein sequence ID" value="KAF2434539.1"/>
    <property type="molecule type" value="Genomic_DNA"/>
</dbReference>
<dbReference type="InterPro" id="IPR016024">
    <property type="entry name" value="ARM-type_fold"/>
</dbReference>
<accession>A0A9P4U1C9</accession>
<dbReference type="Proteomes" id="UP000800235">
    <property type="component" value="Unassembled WGS sequence"/>
</dbReference>
<organism evidence="2 3">
    <name type="scientific">Tothia fuscella</name>
    <dbReference type="NCBI Taxonomy" id="1048955"/>
    <lineage>
        <taxon>Eukaryota</taxon>
        <taxon>Fungi</taxon>
        <taxon>Dikarya</taxon>
        <taxon>Ascomycota</taxon>
        <taxon>Pezizomycotina</taxon>
        <taxon>Dothideomycetes</taxon>
        <taxon>Pleosporomycetidae</taxon>
        <taxon>Venturiales</taxon>
        <taxon>Cylindrosympodiaceae</taxon>
        <taxon>Tothia</taxon>
    </lineage>
</organism>
<evidence type="ECO:0000313" key="2">
    <source>
        <dbReference type="EMBL" id="KAF2434539.1"/>
    </source>
</evidence>
<dbReference type="Pfam" id="PF05536">
    <property type="entry name" value="Neurochondrin"/>
    <property type="match status" value="1"/>
</dbReference>
<sequence>MDSSQPSSANPTAALDQVFSLLKAKDDTSRFVGLSLLRSLLDSNEELRSNTAIITQCWNSIPNTFLIKLLESQTSKKKKSDEETRDLITLAISVVNIFANLVPQEEIEKEKMTEFCEPLIHVIPQCDQESQDVVFQVLRCIANSPKGATSMNPAKDWNWLDIAAKEKPVYYLKELGRLFGICYANFTMSKSDLRNWHDRLAIMIQQMAKENPAVLIETLADLSTEMPYLSLPDWPPDPTSLLPIIRTAIMTRPATKLRYAVVTLVANLLRQSDNHFSALLFNDTEQETRPQSSQPFSYVFINLLLIDIRTTIPSLMEILASPEYATTAIRLAASYDITTSFIMYLLQNSEPDTEITDNNTSSILPPDLLLKLRRDFSETFSLTLELFRDRWESAVTGASGLDPTARRDPETPLALTWDNPTVSPSEDPIILSGLRALSLWLREDDNPQLNEQAIGIMDMLIPLYSGSMGTDAKVDFIHPILTALCGIFPDSEDAVQAFLDEKGWDVLSKDLKQCFTQQVFPAHTQDLIRVLLMVVESDSVPQTQQSWMDIVRVMAKYTVPSVRDIEAMETLVGGWQLAVALILKAPRRVRKEMAEEVGTITRKAGGILDEAGERLEEGVKDGLQEIIEGFDGIS</sequence>
<gene>
    <name evidence="2" type="ORF">EJ08DRAFT_470512</name>
</gene>
<comment type="caution">
    <text evidence="2">The sequence shown here is derived from an EMBL/GenBank/DDBJ whole genome shotgun (WGS) entry which is preliminary data.</text>
</comment>
<keyword evidence="3" id="KW-1185">Reference proteome</keyword>
<evidence type="ECO:0000313" key="3">
    <source>
        <dbReference type="Proteomes" id="UP000800235"/>
    </source>
</evidence>
<dbReference type="OrthoDB" id="8962942at2759"/>
<proteinExistence type="predicted"/>
<dbReference type="AlphaFoldDB" id="A0A9P4U1C9"/>
<reference evidence="2" key="1">
    <citation type="journal article" date="2020" name="Stud. Mycol.">
        <title>101 Dothideomycetes genomes: a test case for predicting lifestyles and emergence of pathogens.</title>
        <authorList>
            <person name="Haridas S."/>
            <person name="Albert R."/>
            <person name="Binder M."/>
            <person name="Bloem J."/>
            <person name="Labutti K."/>
            <person name="Salamov A."/>
            <person name="Andreopoulos B."/>
            <person name="Baker S."/>
            <person name="Barry K."/>
            <person name="Bills G."/>
            <person name="Bluhm B."/>
            <person name="Cannon C."/>
            <person name="Castanera R."/>
            <person name="Culley D."/>
            <person name="Daum C."/>
            <person name="Ezra D."/>
            <person name="Gonzalez J."/>
            <person name="Henrissat B."/>
            <person name="Kuo A."/>
            <person name="Liang C."/>
            <person name="Lipzen A."/>
            <person name="Lutzoni F."/>
            <person name="Magnuson J."/>
            <person name="Mondo S."/>
            <person name="Nolan M."/>
            <person name="Ohm R."/>
            <person name="Pangilinan J."/>
            <person name="Park H.-J."/>
            <person name="Ramirez L."/>
            <person name="Alfaro M."/>
            <person name="Sun H."/>
            <person name="Tritt A."/>
            <person name="Yoshinaga Y."/>
            <person name="Zwiers L.-H."/>
            <person name="Turgeon B."/>
            <person name="Goodwin S."/>
            <person name="Spatafora J."/>
            <person name="Crous P."/>
            <person name="Grigoriev I."/>
        </authorList>
    </citation>
    <scope>NUCLEOTIDE SEQUENCE</scope>
    <source>
        <strain evidence="2">CBS 130266</strain>
    </source>
</reference>